<dbReference type="InterPro" id="IPR010376">
    <property type="entry name" value="GBBH-like_N"/>
</dbReference>
<dbReference type="AlphaFoldDB" id="A0A381XJU9"/>
<evidence type="ECO:0000313" key="4">
    <source>
        <dbReference type="EMBL" id="SVA64563.1"/>
    </source>
</evidence>
<feature type="domain" description="Gamma-butyrobetaine hydroxylase-like N-terminal" evidence="3">
    <location>
        <begin position="17"/>
        <end position="100"/>
    </location>
</feature>
<evidence type="ECO:0000259" key="3">
    <source>
        <dbReference type="Pfam" id="PF06155"/>
    </source>
</evidence>
<evidence type="ECO:0000256" key="2">
    <source>
        <dbReference type="ARBA" id="ARBA00023004"/>
    </source>
</evidence>
<name>A0A381XJU9_9ZZZZ</name>
<dbReference type="Gene3D" id="3.30.2020.30">
    <property type="match status" value="1"/>
</dbReference>
<evidence type="ECO:0000256" key="1">
    <source>
        <dbReference type="ARBA" id="ARBA00022723"/>
    </source>
</evidence>
<keyword evidence="1" id="KW-0479">Metal-binding</keyword>
<dbReference type="Pfam" id="PF06155">
    <property type="entry name" value="GBBH-like_N"/>
    <property type="match status" value="1"/>
</dbReference>
<protein>
    <recommendedName>
        <fullName evidence="3">Gamma-butyrobetaine hydroxylase-like N-terminal domain-containing protein</fullName>
    </recommendedName>
</protein>
<keyword evidence="2" id="KW-0408">Iron</keyword>
<dbReference type="GO" id="GO:0046872">
    <property type="term" value="F:metal ion binding"/>
    <property type="evidence" value="ECO:0007669"/>
    <property type="project" value="UniProtKB-KW"/>
</dbReference>
<dbReference type="InterPro" id="IPR038492">
    <property type="entry name" value="GBBH-like_N_sf"/>
</dbReference>
<dbReference type="EMBL" id="UINC01015311">
    <property type="protein sequence ID" value="SVA64563.1"/>
    <property type="molecule type" value="Genomic_DNA"/>
</dbReference>
<sequence length="106" mass="11743">MTVPENNKNIQDFEVVNDLLLVNFSDGSEAIISLQRLRDECPCAGCAGETDALGNVYRSAPQQKTTASYQVRQIMMVGYYGLKPIWGDNHNTGIFSANLLEKLSED</sequence>
<reference evidence="4" key="1">
    <citation type="submission" date="2018-05" db="EMBL/GenBank/DDBJ databases">
        <authorList>
            <person name="Lanie J.A."/>
            <person name="Ng W.-L."/>
            <person name="Kazmierczak K.M."/>
            <person name="Andrzejewski T.M."/>
            <person name="Davidsen T.M."/>
            <person name="Wayne K.J."/>
            <person name="Tettelin H."/>
            <person name="Glass J.I."/>
            <person name="Rusch D."/>
            <person name="Podicherti R."/>
            <person name="Tsui H.-C.T."/>
            <person name="Winkler M.E."/>
        </authorList>
    </citation>
    <scope>NUCLEOTIDE SEQUENCE</scope>
</reference>
<proteinExistence type="predicted"/>
<organism evidence="4">
    <name type="scientific">marine metagenome</name>
    <dbReference type="NCBI Taxonomy" id="408172"/>
    <lineage>
        <taxon>unclassified sequences</taxon>
        <taxon>metagenomes</taxon>
        <taxon>ecological metagenomes</taxon>
    </lineage>
</organism>
<gene>
    <name evidence="4" type="ORF">METZ01_LOCUS117417</name>
</gene>
<accession>A0A381XJU9</accession>